<gene>
    <name evidence="2" type="ORF">QJS10_CPA01g02524</name>
</gene>
<protein>
    <submittedName>
        <fullName evidence="2">Uncharacterized protein</fullName>
    </submittedName>
</protein>
<dbReference type="PANTHER" id="PTHR33472">
    <property type="entry name" value="OS01G0106600 PROTEIN"/>
    <property type="match status" value="1"/>
</dbReference>
<feature type="compositionally biased region" description="Low complexity" evidence="1">
    <location>
        <begin position="8"/>
        <end position="17"/>
    </location>
</feature>
<evidence type="ECO:0000256" key="1">
    <source>
        <dbReference type="SAM" id="MobiDB-lite"/>
    </source>
</evidence>
<reference evidence="2" key="1">
    <citation type="journal article" date="2023" name="Nat. Commun.">
        <title>Diploid and tetraploid genomes of Acorus and the evolution of monocots.</title>
        <authorList>
            <person name="Ma L."/>
            <person name="Liu K.W."/>
            <person name="Li Z."/>
            <person name="Hsiao Y.Y."/>
            <person name="Qi Y."/>
            <person name="Fu T."/>
            <person name="Tang G.D."/>
            <person name="Zhang D."/>
            <person name="Sun W.H."/>
            <person name="Liu D.K."/>
            <person name="Li Y."/>
            <person name="Chen G.Z."/>
            <person name="Liu X.D."/>
            <person name="Liao X.Y."/>
            <person name="Jiang Y.T."/>
            <person name="Yu X."/>
            <person name="Hao Y."/>
            <person name="Huang J."/>
            <person name="Zhao X.W."/>
            <person name="Ke S."/>
            <person name="Chen Y.Y."/>
            <person name="Wu W.L."/>
            <person name="Hsu J.L."/>
            <person name="Lin Y.F."/>
            <person name="Huang M.D."/>
            <person name="Li C.Y."/>
            <person name="Huang L."/>
            <person name="Wang Z.W."/>
            <person name="Zhao X."/>
            <person name="Zhong W.Y."/>
            <person name="Peng D.H."/>
            <person name="Ahmad S."/>
            <person name="Lan S."/>
            <person name="Zhang J.S."/>
            <person name="Tsai W.C."/>
            <person name="Van de Peer Y."/>
            <person name="Liu Z.J."/>
        </authorList>
    </citation>
    <scope>NUCLEOTIDE SEQUENCE</scope>
    <source>
        <strain evidence="2">CP</strain>
    </source>
</reference>
<feature type="region of interest" description="Disordered" evidence="1">
    <location>
        <begin position="131"/>
        <end position="172"/>
    </location>
</feature>
<dbReference type="AlphaFoldDB" id="A0AAV9FP20"/>
<keyword evidence="3" id="KW-1185">Reference proteome</keyword>
<feature type="region of interest" description="Disordered" evidence="1">
    <location>
        <begin position="1"/>
        <end position="24"/>
    </location>
</feature>
<dbReference type="EMBL" id="JAUJYO010000001">
    <property type="protein sequence ID" value="KAK1326409.1"/>
    <property type="molecule type" value="Genomic_DNA"/>
</dbReference>
<proteinExistence type="predicted"/>
<accession>A0AAV9FP20</accession>
<sequence>MYPNKPATSNNTSTTESDNNRRRLEHEIRDMVTALTRRLSDLQSVTKGHEESDRGMKVITLAGSNMGATMRANLDEISEGDGGIYADDDTTLSAYANSNYQAVNNSIVLDGSCDAEDPGVHIVITDYASTDDDHGFHEVEKEHKKEKEKEKEEKGGIKEEEEDVYHDKKIGD</sequence>
<dbReference type="Proteomes" id="UP001180020">
    <property type="component" value="Unassembled WGS sequence"/>
</dbReference>
<evidence type="ECO:0000313" key="3">
    <source>
        <dbReference type="Proteomes" id="UP001180020"/>
    </source>
</evidence>
<comment type="caution">
    <text evidence="2">The sequence shown here is derived from an EMBL/GenBank/DDBJ whole genome shotgun (WGS) entry which is preliminary data.</text>
</comment>
<evidence type="ECO:0000313" key="2">
    <source>
        <dbReference type="EMBL" id="KAK1326409.1"/>
    </source>
</evidence>
<dbReference type="PANTHER" id="PTHR33472:SF28">
    <property type="entry name" value="BROMO AND FHA DOMAIN-CONTAINING PROTEIN DDB_G0267958"/>
    <property type="match status" value="1"/>
</dbReference>
<reference evidence="2" key="2">
    <citation type="submission" date="2023-06" db="EMBL/GenBank/DDBJ databases">
        <authorList>
            <person name="Ma L."/>
            <person name="Liu K.-W."/>
            <person name="Li Z."/>
            <person name="Hsiao Y.-Y."/>
            <person name="Qi Y."/>
            <person name="Fu T."/>
            <person name="Tang G."/>
            <person name="Zhang D."/>
            <person name="Sun W.-H."/>
            <person name="Liu D.-K."/>
            <person name="Li Y."/>
            <person name="Chen G.-Z."/>
            <person name="Liu X.-D."/>
            <person name="Liao X.-Y."/>
            <person name="Jiang Y.-T."/>
            <person name="Yu X."/>
            <person name="Hao Y."/>
            <person name="Huang J."/>
            <person name="Zhao X.-W."/>
            <person name="Ke S."/>
            <person name="Chen Y.-Y."/>
            <person name="Wu W.-L."/>
            <person name="Hsu J.-L."/>
            <person name="Lin Y.-F."/>
            <person name="Huang M.-D."/>
            <person name="Li C.-Y."/>
            <person name="Huang L."/>
            <person name="Wang Z.-W."/>
            <person name="Zhao X."/>
            <person name="Zhong W.-Y."/>
            <person name="Peng D.-H."/>
            <person name="Ahmad S."/>
            <person name="Lan S."/>
            <person name="Zhang J.-S."/>
            <person name="Tsai W.-C."/>
            <person name="Van De Peer Y."/>
            <person name="Liu Z.-J."/>
        </authorList>
    </citation>
    <scope>NUCLEOTIDE SEQUENCE</scope>
    <source>
        <strain evidence="2">CP</strain>
        <tissue evidence="2">Leaves</tissue>
    </source>
</reference>
<name>A0AAV9FP20_ACOCL</name>
<organism evidence="2 3">
    <name type="scientific">Acorus calamus</name>
    <name type="common">Sweet flag</name>
    <dbReference type="NCBI Taxonomy" id="4465"/>
    <lineage>
        <taxon>Eukaryota</taxon>
        <taxon>Viridiplantae</taxon>
        <taxon>Streptophyta</taxon>
        <taxon>Embryophyta</taxon>
        <taxon>Tracheophyta</taxon>
        <taxon>Spermatophyta</taxon>
        <taxon>Magnoliopsida</taxon>
        <taxon>Liliopsida</taxon>
        <taxon>Acoraceae</taxon>
        <taxon>Acorus</taxon>
    </lineage>
</organism>
<feature type="compositionally biased region" description="Basic and acidic residues" evidence="1">
    <location>
        <begin position="131"/>
        <end position="158"/>
    </location>
</feature>